<dbReference type="InterPro" id="IPR011992">
    <property type="entry name" value="EF-hand-dom_pair"/>
</dbReference>
<evidence type="ECO:0000256" key="1">
    <source>
        <dbReference type="SAM" id="MobiDB-lite"/>
    </source>
</evidence>
<evidence type="ECO:0000313" key="2">
    <source>
        <dbReference type="EMBL" id="KAK8766779.1"/>
    </source>
</evidence>
<name>A0AAQ4DWD9_AMBAM</name>
<feature type="non-terminal residue" evidence="2">
    <location>
        <position position="228"/>
    </location>
</feature>
<comment type="caution">
    <text evidence="2">The sequence shown here is derived from an EMBL/GenBank/DDBJ whole genome shotgun (WGS) entry which is preliminary data.</text>
</comment>
<dbReference type="Proteomes" id="UP001321473">
    <property type="component" value="Unassembled WGS sequence"/>
</dbReference>
<dbReference type="EMBL" id="JARKHS020026030">
    <property type="protein sequence ID" value="KAK8766779.1"/>
    <property type="molecule type" value="Genomic_DNA"/>
</dbReference>
<dbReference type="Gene3D" id="1.10.238.10">
    <property type="entry name" value="EF-hand"/>
    <property type="match status" value="1"/>
</dbReference>
<evidence type="ECO:0008006" key="4">
    <source>
        <dbReference type="Google" id="ProtNLM"/>
    </source>
</evidence>
<reference evidence="2 3" key="1">
    <citation type="journal article" date="2023" name="Arcadia Sci">
        <title>De novo assembly of a long-read Amblyomma americanum tick genome.</title>
        <authorList>
            <person name="Chou S."/>
            <person name="Poskanzer K.E."/>
            <person name="Rollins M."/>
            <person name="Thuy-Boun P.S."/>
        </authorList>
    </citation>
    <scope>NUCLEOTIDE SEQUENCE [LARGE SCALE GENOMIC DNA]</scope>
    <source>
        <strain evidence="2">F_SG_1</strain>
        <tissue evidence="2">Salivary glands</tissue>
    </source>
</reference>
<organism evidence="2 3">
    <name type="scientific">Amblyomma americanum</name>
    <name type="common">Lone star tick</name>
    <dbReference type="NCBI Taxonomy" id="6943"/>
    <lineage>
        <taxon>Eukaryota</taxon>
        <taxon>Metazoa</taxon>
        <taxon>Ecdysozoa</taxon>
        <taxon>Arthropoda</taxon>
        <taxon>Chelicerata</taxon>
        <taxon>Arachnida</taxon>
        <taxon>Acari</taxon>
        <taxon>Parasitiformes</taxon>
        <taxon>Ixodida</taxon>
        <taxon>Ixodoidea</taxon>
        <taxon>Ixodidae</taxon>
        <taxon>Amblyomminae</taxon>
        <taxon>Amblyomma</taxon>
    </lineage>
</organism>
<proteinExistence type="predicted"/>
<gene>
    <name evidence="2" type="ORF">V5799_006433</name>
</gene>
<dbReference type="SUPFAM" id="SSF47473">
    <property type="entry name" value="EF-hand"/>
    <property type="match status" value="1"/>
</dbReference>
<dbReference type="AlphaFoldDB" id="A0AAQ4DWD9"/>
<feature type="region of interest" description="Disordered" evidence="1">
    <location>
        <begin position="58"/>
        <end position="84"/>
    </location>
</feature>
<keyword evidence="3" id="KW-1185">Reference proteome</keyword>
<evidence type="ECO:0000313" key="3">
    <source>
        <dbReference type="Proteomes" id="UP001321473"/>
    </source>
</evidence>
<sequence>MRHRRRSFQVINQINHFLCKFCDFRFDETPWREDALASPSAALGLDRGERGPWAEATTGNAVASASSPPSPPSPPSSEGSSSSTAVVVVVASPGPGRRPGPARRPSGSVAVIGEGELDAGGGLQRGARDDVGGRGCEDEGLFVEEVLVVAGELESPLRRTLLLNDKWRRLFDKFDPEGFGEIPWADFLRALESPEFCQAVGPAKREILTAKAHRSRTSAITFDDFVAV</sequence>
<accession>A0AAQ4DWD9</accession>
<protein>
    <recommendedName>
        <fullName evidence="4">EF-hand domain-containing protein</fullName>
    </recommendedName>
</protein>